<dbReference type="Gene3D" id="1.10.600.10">
    <property type="entry name" value="Farnesyl Diphosphate Synthase"/>
    <property type="match status" value="1"/>
</dbReference>
<dbReference type="Pfam" id="PF03936">
    <property type="entry name" value="Terpene_synth_C"/>
    <property type="match status" value="1"/>
</dbReference>
<evidence type="ECO:0000256" key="3">
    <source>
        <dbReference type="ARBA" id="ARBA00022723"/>
    </source>
</evidence>
<dbReference type="RefSeq" id="XP_020091600.1">
    <property type="nucleotide sequence ID" value="XM_020236011.1"/>
</dbReference>
<evidence type="ECO:0000259" key="6">
    <source>
        <dbReference type="Pfam" id="PF01397"/>
    </source>
</evidence>
<dbReference type="GO" id="GO:0016102">
    <property type="term" value="P:diterpenoid biosynthetic process"/>
    <property type="evidence" value="ECO:0007669"/>
    <property type="project" value="InterPro"/>
</dbReference>
<dbReference type="InterPro" id="IPR036965">
    <property type="entry name" value="Terpene_synth_N_sf"/>
</dbReference>
<dbReference type="SFLD" id="SFLDS00005">
    <property type="entry name" value="Isoprenoid_Synthase_Type_I"/>
    <property type="match status" value="1"/>
</dbReference>
<dbReference type="GO" id="GO:0010333">
    <property type="term" value="F:terpene synthase activity"/>
    <property type="evidence" value="ECO:0007669"/>
    <property type="project" value="InterPro"/>
</dbReference>
<dbReference type="SUPFAM" id="SSF48239">
    <property type="entry name" value="Terpenoid cyclases/Protein prenyltransferases"/>
    <property type="match status" value="1"/>
</dbReference>
<dbReference type="PANTHER" id="PTHR31225:SF0">
    <property type="entry name" value="S-(+)-LINALOOL SYNTHASE, CHLOROPLASTIC"/>
    <property type="match status" value="1"/>
</dbReference>
<evidence type="ECO:0000313" key="9">
    <source>
        <dbReference type="RefSeq" id="XP_020091600.1"/>
    </source>
</evidence>
<feature type="domain" description="Terpene synthase metal-binding" evidence="7">
    <location>
        <begin position="278"/>
        <end position="518"/>
    </location>
</feature>
<gene>
    <name evidence="9" type="primary">LOC109712449</name>
</gene>
<dbReference type="InterPro" id="IPR008949">
    <property type="entry name" value="Isoprenoid_synthase_dom_sf"/>
</dbReference>
<dbReference type="AlphaFoldDB" id="A0A6P5FE64"/>
<keyword evidence="3" id="KW-0479">Metal-binding</keyword>
<evidence type="ECO:0000256" key="1">
    <source>
        <dbReference type="ARBA" id="ARBA00001936"/>
    </source>
</evidence>
<evidence type="ECO:0000256" key="2">
    <source>
        <dbReference type="ARBA" id="ARBA00001946"/>
    </source>
</evidence>
<dbReference type="OrthoDB" id="672026at2759"/>
<name>A0A6P5FE64_ANACO</name>
<dbReference type="Gene3D" id="1.50.10.130">
    <property type="entry name" value="Terpene synthase, N-terminal domain"/>
    <property type="match status" value="1"/>
</dbReference>
<evidence type="ECO:0000259" key="7">
    <source>
        <dbReference type="Pfam" id="PF03936"/>
    </source>
</evidence>
<proteinExistence type="predicted"/>
<organism evidence="8 9">
    <name type="scientific">Ananas comosus</name>
    <name type="common">Pineapple</name>
    <name type="synonym">Ananas ananas</name>
    <dbReference type="NCBI Taxonomy" id="4615"/>
    <lineage>
        <taxon>Eukaryota</taxon>
        <taxon>Viridiplantae</taxon>
        <taxon>Streptophyta</taxon>
        <taxon>Embryophyta</taxon>
        <taxon>Tracheophyta</taxon>
        <taxon>Spermatophyta</taxon>
        <taxon>Magnoliopsida</taxon>
        <taxon>Liliopsida</taxon>
        <taxon>Poales</taxon>
        <taxon>Bromeliaceae</taxon>
        <taxon>Bromelioideae</taxon>
        <taxon>Ananas</taxon>
    </lineage>
</organism>
<accession>A0A6P5FE64</accession>
<reference evidence="9" key="2">
    <citation type="submission" date="2025-08" db="UniProtKB">
        <authorList>
            <consortium name="RefSeq"/>
        </authorList>
    </citation>
    <scope>IDENTIFICATION</scope>
    <source>
        <tissue evidence="9">Leaf</tissue>
    </source>
</reference>
<dbReference type="CDD" id="cd00684">
    <property type="entry name" value="Terpene_cyclase_plant_C1"/>
    <property type="match status" value="1"/>
</dbReference>
<dbReference type="InterPro" id="IPR001906">
    <property type="entry name" value="Terpene_synth_N"/>
</dbReference>
<dbReference type="InterPro" id="IPR050148">
    <property type="entry name" value="Terpene_synthase-like"/>
</dbReference>
<sequence>MFWRGHQTKKLRDRSLSSKATMATHLVALSFSSNWSSPRICAARNLRSNKTYPRACSTNSQLDQLDKSFINHMENLKKVKSMLSQRNNQLETLITVDSLKRLGIDYHFNEEITAIIDSLHKNLNNISQRGDMFAASLSFRLLREAGYFVPSNMFDRFTDEKGDFKPCLCKDMRGMLSLHDSSYLNTGEDILYKANEFSRKHLKSSIRHLEPNLRTLVRDSLEHPYHMSLPSYKAKQYLSYLERSSQRIGAIEEIAIREFNLNQELHQKELKVLARWWKNFGLVQQLTYARDQLLKWYMWSMTIFQGPQLSEHRILLTKVIAFIYLIDDIFDVIGSPDELRIFTEVINKWENSTPESLPDYMRACYMALFNLTSEIAHLITKEHGLNPINSLKKSWVALCNAFMVEAKWFSAKYVPTTDDYLRNGSISSGVHVVSVHMFFLLGHGITKETIDLIESNPAVISCTATILRLWDDLGSAKDENQEGFDGSYIECYMKENPHCSTHNAREHVMHLISKKWEELNKEYFTQRTFSPDFIGASLNFTRMVRVMYGYDQQQKLPMLEDYANLLLFAKM</sequence>
<evidence type="ECO:0000256" key="5">
    <source>
        <dbReference type="ARBA" id="ARBA00023239"/>
    </source>
</evidence>
<keyword evidence="8" id="KW-1185">Reference proteome</keyword>
<evidence type="ECO:0000313" key="8">
    <source>
        <dbReference type="Proteomes" id="UP000515123"/>
    </source>
</evidence>
<dbReference type="InterPro" id="IPR034741">
    <property type="entry name" value="Terpene_cyclase-like_1_C"/>
</dbReference>
<keyword evidence="5" id="KW-0456">Lyase</keyword>
<protein>
    <submittedName>
        <fullName evidence="9">(3S,6E)-nerolidol synthase 1-like</fullName>
    </submittedName>
</protein>
<dbReference type="SUPFAM" id="SSF48576">
    <property type="entry name" value="Terpenoid synthases"/>
    <property type="match status" value="1"/>
</dbReference>
<dbReference type="GeneID" id="109712449"/>
<keyword evidence="4" id="KW-0460">Magnesium</keyword>
<dbReference type="PANTHER" id="PTHR31225">
    <property type="entry name" value="OS04G0344100 PROTEIN-RELATED"/>
    <property type="match status" value="1"/>
</dbReference>
<comment type="cofactor">
    <cofactor evidence="1">
        <name>Mn(2+)</name>
        <dbReference type="ChEBI" id="CHEBI:29035"/>
    </cofactor>
</comment>
<dbReference type="InterPro" id="IPR005630">
    <property type="entry name" value="Terpene_synthase_metal-bd"/>
</dbReference>
<dbReference type="InterPro" id="IPR044814">
    <property type="entry name" value="Terpene_cyclase_plant_C1"/>
</dbReference>
<comment type="cofactor">
    <cofactor evidence="2">
        <name>Mg(2+)</name>
        <dbReference type="ChEBI" id="CHEBI:18420"/>
    </cofactor>
</comment>
<reference evidence="8" key="1">
    <citation type="journal article" date="2015" name="Nat. Genet.">
        <title>The pineapple genome and the evolution of CAM photosynthesis.</title>
        <authorList>
            <person name="Ming R."/>
            <person name="VanBuren R."/>
            <person name="Wai C.M."/>
            <person name="Tang H."/>
            <person name="Schatz M.C."/>
            <person name="Bowers J.E."/>
            <person name="Lyons E."/>
            <person name="Wang M.L."/>
            <person name="Chen J."/>
            <person name="Biggers E."/>
            <person name="Zhang J."/>
            <person name="Huang L."/>
            <person name="Zhang L."/>
            <person name="Miao W."/>
            <person name="Zhang J."/>
            <person name="Ye Z."/>
            <person name="Miao C."/>
            <person name="Lin Z."/>
            <person name="Wang H."/>
            <person name="Zhou H."/>
            <person name="Yim W.C."/>
            <person name="Priest H.D."/>
            <person name="Zheng C."/>
            <person name="Woodhouse M."/>
            <person name="Edger P.P."/>
            <person name="Guyot R."/>
            <person name="Guo H.B."/>
            <person name="Guo H."/>
            <person name="Zheng G."/>
            <person name="Singh R."/>
            <person name="Sharma A."/>
            <person name="Min X."/>
            <person name="Zheng Y."/>
            <person name="Lee H."/>
            <person name="Gurtowski J."/>
            <person name="Sedlazeck F.J."/>
            <person name="Harkess A."/>
            <person name="McKain M.R."/>
            <person name="Liao Z."/>
            <person name="Fang J."/>
            <person name="Liu J."/>
            <person name="Zhang X."/>
            <person name="Zhang Q."/>
            <person name="Hu W."/>
            <person name="Qin Y."/>
            <person name="Wang K."/>
            <person name="Chen L.Y."/>
            <person name="Shirley N."/>
            <person name="Lin Y.R."/>
            <person name="Liu L.Y."/>
            <person name="Hernandez A.G."/>
            <person name="Wright C.L."/>
            <person name="Bulone V."/>
            <person name="Tuskan G.A."/>
            <person name="Heath K."/>
            <person name="Zee F."/>
            <person name="Moore P.H."/>
            <person name="Sunkar R."/>
            <person name="Leebens-Mack J.H."/>
            <person name="Mockler T."/>
            <person name="Bennetzen J.L."/>
            <person name="Freeling M."/>
            <person name="Sankoff D."/>
            <person name="Paterson A.H."/>
            <person name="Zhu X."/>
            <person name="Yang X."/>
            <person name="Smith J.A."/>
            <person name="Cushman J.C."/>
            <person name="Paull R.E."/>
            <person name="Yu Q."/>
        </authorList>
    </citation>
    <scope>NUCLEOTIDE SEQUENCE [LARGE SCALE GENOMIC DNA]</scope>
    <source>
        <strain evidence="8">cv. F153</strain>
    </source>
</reference>
<evidence type="ECO:0000256" key="4">
    <source>
        <dbReference type="ARBA" id="ARBA00022842"/>
    </source>
</evidence>
<dbReference type="GO" id="GO:0000287">
    <property type="term" value="F:magnesium ion binding"/>
    <property type="evidence" value="ECO:0007669"/>
    <property type="project" value="InterPro"/>
</dbReference>
<dbReference type="Proteomes" id="UP000515123">
    <property type="component" value="Linkage group 7"/>
</dbReference>
<dbReference type="InterPro" id="IPR008930">
    <property type="entry name" value="Terpenoid_cyclase/PrenylTrfase"/>
</dbReference>
<dbReference type="SFLD" id="SFLDG01019">
    <property type="entry name" value="Terpene_Cyclase_Like_1_C_Termi"/>
    <property type="match status" value="1"/>
</dbReference>
<dbReference type="FunFam" id="1.10.600.10:FF:000007">
    <property type="entry name" value="Isoprene synthase, chloroplastic"/>
    <property type="match status" value="1"/>
</dbReference>
<dbReference type="Pfam" id="PF01397">
    <property type="entry name" value="Terpene_synth"/>
    <property type="match status" value="1"/>
</dbReference>
<feature type="domain" description="Terpene synthase N-terminal" evidence="6">
    <location>
        <begin position="64"/>
        <end position="220"/>
    </location>
</feature>